<accession>E4ZHD8</accession>
<keyword evidence="2" id="KW-1185">Reference proteome</keyword>
<evidence type="ECO:0000313" key="1">
    <source>
        <dbReference type="EMBL" id="CBX90708.1"/>
    </source>
</evidence>
<protein>
    <submittedName>
        <fullName evidence="1">Predicted protein</fullName>
    </submittedName>
</protein>
<reference evidence="2" key="1">
    <citation type="journal article" date="2011" name="Nat. Commun.">
        <title>Effector diversification within compartments of the Leptosphaeria maculans genome affected by Repeat-Induced Point mutations.</title>
        <authorList>
            <person name="Rouxel T."/>
            <person name="Grandaubert J."/>
            <person name="Hane J.K."/>
            <person name="Hoede C."/>
            <person name="van de Wouw A.P."/>
            <person name="Couloux A."/>
            <person name="Dominguez V."/>
            <person name="Anthouard V."/>
            <person name="Bally P."/>
            <person name="Bourras S."/>
            <person name="Cozijnsen A.J."/>
            <person name="Ciuffetti L.M."/>
            <person name="Degrave A."/>
            <person name="Dilmaghani A."/>
            <person name="Duret L."/>
            <person name="Fudal I."/>
            <person name="Goodwin S.B."/>
            <person name="Gout L."/>
            <person name="Glaser N."/>
            <person name="Linglin J."/>
            <person name="Kema G.H.J."/>
            <person name="Lapalu N."/>
            <person name="Lawrence C.B."/>
            <person name="May K."/>
            <person name="Meyer M."/>
            <person name="Ollivier B."/>
            <person name="Poulain J."/>
            <person name="Schoch C.L."/>
            <person name="Simon A."/>
            <person name="Spatafora J.W."/>
            <person name="Stachowiak A."/>
            <person name="Turgeon B.G."/>
            <person name="Tyler B.M."/>
            <person name="Vincent D."/>
            <person name="Weissenbach J."/>
            <person name="Amselem J."/>
            <person name="Quesneville H."/>
            <person name="Oliver R.P."/>
            <person name="Wincker P."/>
            <person name="Balesdent M.-H."/>
            <person name="Howlett B.J."/>
        </authorList>
    </citation>
    <scope>NUCLEOTIDE SEQUENCE [LARGE SCALE GENOMIC DNA]</scope>
    <source>
        <strain evidence="2">JN3 / isolate v23.1.3 / race Av1-4-5-6-7-8</strain>
    </source>
</reference>
<dbReference type="EMBL" id="FP929065">
    <property type="protein sequence ID" value="CBX90708.1"/>
    <property type="molecule type" value="Genomic_DNA"/>
</dbReference>
<dbReference type="VEuPathDB" id="FungiDB:LEMA_uP057420.1"/>
<dbReference type="InParanoid" id="E4ZHD8"/>
<gene>
    <name evidence="1" type="ORF">LEMA_uP057420.1</name>
</gene>
<sequence length="51" mass="5624">MFITFDRIGIQYVPCRPANGVVLGFGNVVALRDVARASERKSAHAFLTRTT</sequence>
<evidence type="ECO:0000313" key="2">
    <source>
        <dbReference type="Proteomes" id="UP000002668"/>
    </source>
</evidence>
<dbReference type="Proteomes" id="UP000002668">
    <property type="component" value="Genome"/>
</dbReference>
<proteinExistence type="predicted"/>
<dbReference type="AlphaFoldDB" id="E4ZHD8"/>
<dbReference type="HOGENOM" id="CLU_3106820_0_0_1"/>
<organism evidence="2">
    <name type="scientific">Leptosphaeria maculans (strain JN3 / isolate v23.1.3 / race Av1-4-5-6-7-8)</name>
    <name type="common">Blackleg fungus</name>
    <name type="synonym">Phoma lingam</name>
    <dbReference type="NCBI Taxonomy" id="985895"/>
    <lineage>
        <taxon>Eukaryota</taxon>
        <taxon>Fungi</taxon>
        <taxon>Dikarya</taxon>
        <taxon>Ascomycota</taxon>
        <taxon>Pezizomycotina</taxon>
        <taxon>Dothideomycetes</taxon>
        <taxon>Pleosporomycetidae</taxon>
        <taxon>Pleosporales</taxon>
        <taxon>Pleosporineae</taxon>
        <taxon>Leptosphaeriaceae</taxon>
        <taxon>Plenodomus</taxon>
        <taxon>Plenodomus lingam/Leptosphaeria maculans species complex</taxon>
    </lineage>
</organism>
<name>E4ZHD8_LEPMJ</name>